<organism evidence="2 3">
    <name type="scientific">Liparis tanakae</name>
    <name type="common">Tanaka's snailfish</name>
    <dbReference type="NCBI Taxonomy" id="230148"/>
    <lineage>
        <taxon>Eukaryota</taxon>
        <taxon>Metazoa</taxon>
        <taxon>Chordata</taxon>
        <taxon>Craniata</taxon>
        <taxon>Vertebrata</taxon>
        <taxon>Euteleostomi</taxon>
        <taxon>Actinopterygii</taxon>
        <taxon>Neopterygii</taxon>
        <taxon>Teleostei</taxon>
        <taxon>Neoteleostei</taxon>
        <taxon>Acanthomorphata</taxon>
        <taxon>Eupercaria</taxon>
        <taxon>Perciformes</taxon>
        <taxon>Cottioidei</taxon>
        <taxon>Cottales</taxon>
        <taxon>Liparidae</taxon>
        <taxon>Liparis</taxon>
    </lineage>
</organism>
<protein>
    <submittedName>
        <fullName evidence="2">Uncharacterized protein</fullName>
    </submittedName>
</protein>
<dbReference type="Proteomes" id="UP000314294">
    <property type="component" value="Unassembled WGS sequence"/>
</dbReference>
<gene>
    <name evidence="2" type="ORF">EYF80_053927</name>
</gene>
<sequence>MQSCPRGGPKQVIGVRLPSQTIWLPLSADPPRLESSVNVLLDNRLATTFTTAPNRVPALVLKLICFWGLGGPQSFSTGDELTCCLHHTQLQEQQPRDAARAAGVQERVHAGPKEARDPDPGSVPPSVLRSSPETRVAPLPVNSGAP</sequence>
<evidence type="ECO:0000313" key="2">
    <source>
        <dbReference type="EMBL" id="TNN35907.1"/>
    </source>
</evidence>
<proteinExistence type="predicted"/>
<dbReference type="AlphaFoldDB" id="A0A4Z2F416"/>
<accession>A0A4Z2F416</accession>
<reference evidence="2 3" key="1">
    <citation type="submission" date="2019-03" db="EMBL/GenBank/DDBJ databases">
        <title>First draft genome of Liparis tanakae, snailfish: a comprehensive survey of snailfish specific genes.</title>
        <authorList>
            <person name="Kim W."/>
            <person name="Song I."/>
            <person name="Jeong J.-H."/>
            <person name="Kim D."/>
            <person name="Kim S."/>
            <person name="Ryu S."/>
            <person name="Song J.Y."/>
            <person name="Lee S.K."/>
        </authorList>
    </citation>
    <scope>NUCLEOTIDE SEQUENCE [LARGE SCALE GENOMIC DNA]</scope>
    <source>
        <tissue evidence="2">Muscle</tissue>
    </source>
</reference>
<evidence type="ECO:0000256" key="1">
    <source>
        <dbReference type="SAM" id="MobiDB-lite"/>
    </source>
</evidence>
<name>A0A4Z2F416_9TELE</name>
<dbReference type="EMBL" id="SRLO01001688">
    <property type="protein sequence ID" value="TNN35907.1"/>
    <property type="molecule type" value="Genomic_DNA"/>
</dbReference>
<evidence type="ECO:0000313" key="3">
    <source>
        <dbReference type="Proteomes" id="UP000314294"/>
    </source>
</evidence>
<feature type="region of interest" description="Disordered" evidence="1">
    <location>
        <begin position="91"/>
        <end position="146"/>
    </location>
</feature>
<feature type="compositionally biased region" description="Basic and acidic residues" evidence="1">
    <location>
        <begin position="106"/>
        <end position="119"/>
    </location>
</feature>
<keyword evidence="3" id="KW-1185">Reference proteome</keyword>
<comment type="caution">
    <text evidence="2">The sequence shown here is derived from an EMBL/GenBank/DDBJ whole genome shotgun (WGS) entry which is preliminary data.</text>
</comment>